<dbReference type="GO" id="GO:0031267">
    <property type="term" value="F:small GTPase binding"/>
    <property type="evidence" value="ECO:0007669"/>
    <property type="project" value="TreeGrafter"/>
</dbReference>
<reference evidence="3" key="2">
    <citation type="submission" date="2022-08" db="EMBL/GenBank/DDBJ databases">
        <title>Novel sulphate-reducing endosymbionts in the free-living metamonad Anaeramoeba.</title>
        <authorList>
            <person name="Jerlstrom-Hultqvist J."/>
            <person name="Cepicka I."/>
            <person name="Gallot-Lavallee L."/>
            <person name="Salas-Leiva D."/>
            <person name="Curtis B.A."/>
            <person name="Zahonova K."/>
            <person name="Pipaliya S."/>
            <person name="Dacks J."/>
            <person name="Roger A.J."/>
        </authorList>
    </citation>
    <scope>NUCLEOTIDE SEQUENCE</scope>
    <source>
        <strain evidence="3">Busselton2</strain>
    </source>
</reference>
<comment type="caution">
    <text evidence="3">The sequence shown here is derived from an EMBL/GenBank/DDBJ whole genome shotgun (WGS) entry which is preliminary data.</text>
</comment>
<evidence type="ECO:0000256" key="1">
    <source>
        <dbReference type="SAM" id="MobiDB-lite"/>
    </source>
</evidence>
<dbReference type="SUPFAM" id="SSF47923">
    <property type="entry name" value="Ypt/Rab-GAP domain of gyp1p"/>
    <property type="match status" value="2"/>
</dbReference>
<dbReference type="InterPro" id="IPR050302">
    <property type="entry name" value="Rab_GAP_TBC_domain"/>
</dbReference>
<accession>A0AAV8A105</accession>
<dbReference type="FunFam" id="1.10.8.270:FF:000016">
    <property type="entry name" value="TBC1 domain family member 2A"/>
    <property type="match status" value="1"/>
</dbReference>
<evidence type="ECO:0000313" key="6">
    <source>
        <dbReference type="Proteomes" id="UP001150062"/>
    </source>
</evidence>
<dbReference type="PROSITE" id="PS50086">
    <property type="entry name" value="TBC_RABGAP"/>
    <property type="match status" value="1"/>
</dbReference>
<dbReference type="SMART" id="SM00164">
    <property type="entry name" value="TBC"/>
    <property type="match status" value="1"/>
</dbReference>
<proteinExistence type="predicted"/>
<feature type="compositionally biased region" description="Polar residues" evidence="1">
    <location>
        <begin position="30"/>
        <end position="48"/>
    </location>
</feature>
<keyword evidence="6" id="KW-1185">Reference proteome</keyword>
<organism evidence="3 5">
    <name type="scientific">Anaeramoeba flamelloides</name>
    <dbReference type="NCBI Taxonomy" id="1746091"/>
    <lineage>
        <taxon>Eukaryota</taxon>
        <taxon>Metamonada</taxon>
        <taxon>Anaeramoebidae</taxon>
        <taxon>Anaeramoeba</taxon>
    </lineage>
</organism>
<dbReference type="PANTHER" id="PTHR47219:SF9">
    <property type="entry name" value="GTPASE ACTIVATING PROTEIN AND CENTROSOME-ASSOCIATED, ISOFORM B"/>
    <property type="match status" value="1"/>
</dbReference>
<feature type="region of interest" description="Disordered" evidence="1">
    <location>
        <begin position="22"/>
        <end position="72"/>
    </location>
</feature>
<evidence type="ECO:0000259" key="2">
    <source>
        <dbReference type="PROSITE" id="PS50086"/>
    </source>
</evidence>
<evidence type="ECO:0000313" key="4">
    <source>
        <dbReference type="EMBL" id="KAJ6228677.1"/>
    </source>
</evidence>
<sequence>MSEQWLNVNDLEFTSSDSTSLGSFDEMKFPTNTNSQSGSESGLDNSETNVDEQTKNSLITSNSRNSSLNYDGGSIQIQENVNKKKENFDKYGFLLEGNLKAIKEKQFSQGLIHKEVERTMKWQNIITNWDKHMKKKQKLYHFFGEGIPDRFRGLIWIKLSGSIKQIEEHANTKTYQQLFEIKNKNAEIDIAKDLDRTFPKHQEYMKNKEQLRLFRLLLAWSNYDTGTQYCQGMNFVAATLLLFLEEEQAFWTFVVLMTDYHMSGIYQDGFPLLQVYKFQFEQLMKKYLPKLFKHFTNVGIGTDLYYSKWLLSMLYSSFSFNTVIRFFDCFLLEGTPYYFQFPLTLLKWKQKAFLSMGLEELMENLINFPDKSLDLSKIIKTCQKFKITTKMLAQWSDEFRRQNYKRSTNTIN</sequence>
<evidence type="ECO:0000313" key="3">
    <source>
        <dbReference type="EMBL" id="KAJ3447899.1"/>
    </source>
</evidence>
<feature type="compositionally biased region" description="Polar residues" evidence="1">
    <location>
        <begin position="55"/>
        <end position="72"/>
    </location>
</feature>
<dbReference type="Gene3D" id="1.10.10.750">
    <property type="entry name" value="Ypt/Rab-GAP domain of gyp1p, domain 1"/>
    <property type="match status" value="1"/>
</dbReference>
<dbReference type="AlphaFoldDB" id="A0AAV8A105"/>
<dbReference type="EMBL" id="JAOAOG010000326">
    <property type="protein sequence ID" value="KAJ6228677.1"/>
    <property type="molecule type" value="Genomic_DNA"/>
</dbReference>
<dbReference type="Gene3D" id="1.10.472.80">
    <property type="entry name" value="Ypt/Rab-GAP domain of gyp1p, domain 3"/>
    <property type="match status" value="1"/>
</dbReference>
<dbReference type="GO" id="GO:0005096">
    <property type="term" value="F:GTPase activator activity"/>
    <property type="evidence" value="ECO:0007669"/>
    <property type="project" value="TreeGrafter"/>
</dbReference>
<dbReference type="EMBL" id="JANTQA010000015">
    <property type="protein sequence ID" value="KAJ3447899.1"/>
    <property type="molecule type" value="Genomic_DNA"/>
</dbReference>
<protein>
    <submittedName>
        <fullName evidence="3">Usp6 n-terminal-like protein</fullName>
    </submittedName>
</protein>
<dbReference type="Pfam" id="PF00566">
    <property type="entry name" value="RabGAP-TBC"/>
    <property type="match status" value="1"/>
</dbReference>
<name>A0AAV8A105_9EUKA</name>
<dbReference type="PANTHER" id="PTHR47219">
    <property type="entry name" value="RAB GTPASE-ACTIVATING PROTEIN 1-LIKE"/>
    <property type="match status" value="1"/>
</dbReference>
<evidence type="ECO:0000313" key="5">
    <source>
        <dbReference type="Proteomes" id="UP001146793"/>
    </source>
</evidence>
<dbReference type="Gene3D" id="1.10.8.270">
    <property type="entry name" value="putative rabgap domain of human tbc1 domain family member 14 like domains"/>
    <property type="match status" value="1"/>
</dbReference>
<dbReference type="InterPro" id="IPR035969">
    <property type="entry name" value="Rab-GAP_TBC_sf"/>
</dbReference>
<gene>
    <name evidence="3" type="ORF">M0812_00372</name>
    <name evidence="4" type="ORF">M0813_08714</name>
</gene>
<dbReference type="Proteomes" id="UP001146793">
    <property type="component" value="Unassembled WGS sequence"/>
</dbReference>
<reference evidence="4" key="1">
    <citation type="submission" date="2022-08" db="EMBL/GenBank/DDBJ databases">
        <title>Novel sulfate-reducing endosymbionts in the free-living metamonad Anaeramoeba.</title>
        <authorList>
            <person name="Jerlstrom-Hultqvist J."/>
            <person name="Cepicka I."/>
            <person name="Gallot-Lavallee L."/>
            <person name="Salas-Leiva D."/>
            <person name="Curtis B.A."/>
            <person name="Zahonova K."/>
            <person name="Pipaliya S."/>
            <person name="Dacks J."/>
            <person name="Roger A.J."/>
        </authorList>
    </citation>
    <scope>NUCLEOTIDE SEQUENCE</scope>
    <source>
        <strain evidence="4">Schooner1</strain>
    </source>
</reference>
<dbReference type="InterPro" id="IPR000195">
    <property type="entry name" value="Rab-GAP-TBC_dom"/>
</dbReference>
<feature type="domain" description="Rab-GAP TBC" evidence="2">
    <location>
        <begin position="146"/>
        <end position="334"/>
    </location>
</feature>
<dbReference type="Proteomes" id="UP001150062">
    <property type="component" value="Unassembled WGS sequence"/>
</dbReference>